<feature type="transmembrane region" description="Helical" evidence="12">
    <location>
        <begin position="12"/>
        <end position="31"/>
    </location>
</feature>
<feature type="transmembrane region" description="Helical" evidence="12">
    <location>
        <begin position="137"/>
        <end position="163"/>
    </location>
</feature>
<gene>
    <name evidence="13" type="ORF">LCGC14_1190360</name>
</gene>
<sequence>MNIPLVLHTLGNLIILLSCIMFMPFGVSLFYGTKEEIWAFAIAIIVSGTVGLACKYSFKYKNNEDITVREGFAIVVFWWMSCAFFGALPYWLSGVCNTFCDSYFESMSGLTTTGATIFANIEGLPHGILFWRSMTQWLGGMGIVVFFVAVLPTIGVGGHKLFSAEAPGHTSNRIKPRIAQTAKILWMIYLSLTAMVIPLFWIGGMEPFDAICHAFTTIATGGFSTKNQSIAAFDSLFIEIVVMIFIFISACNYVLHYQFVTGRFKKILGNSELRFFAGLILCAICFVTLALFFFESSFYNGGIKEHKYESIGGSLRYAAFQAVSLTTSTGYSTADFDSWPNFCRFFLVLLMFIGGCAGSTAGGMKVARVLLLLKSSARELVRLLRPRAIMHVKLGGKPVSEDILTNTLGFFVIYLGLFGIFSLVLTIFGTEVVTSFSAVASMMNNIGPALADVGTTKNYSGIAYPCKWVLIFCMLLGRLEIYAVILIFLPITWRK</sequence>
<evidence type="ECO:0000256" key="8">
    <source>
        <dbReference type="ARBA" id="ARBA00022958"/>
    </source>
</evidence>
<feature type="transmembrane region" description="Helical" evidence="12">
    <location>
        <begin position="275"/>
        <end position="294"/>
    </location>
</feature>
<evidence type="ECO:0000256" key="6">
    <source>
        <dbReference type="ARBA" id="ARBA00022538"/>
    </source>
</evidence>
<evidence type="ECO:0000256" key="10">
    <source>
        <dbReference type="ARBA" id="ARBA00023065"/>
    </source>
</evidence>
<feature type="transmembrane region" description="Helical" evidence="12">
    <location>
        <begin position="184"/>
        <end position="202"/>
    </location>
</feature>
<dbReference type="AlphaFoldDB" id="A0A0F9LJJ1"/>
<keyword evidence="8" id="KW-0630">Potassium</keyword>
<evidence type="ECO:0000256" key="4">
    <source>
        <dbReference type="ARBA" id="ARBA00022475"/>
    </source>
</evidence>
<evidence type="ECO:0000256" key="3">
    <source>
        <dbReference type="ARBA" id="ARBA00022448"/>
    </source>
</evidence>
<evidence type="ECO:0000256" key="7">
    <source>
        <dbReference type="ARBA" id="ARBA00022692"/>
    </source>
</evidence>
<feature type="transmembrane region" description="Helical" evidence="12">
    <location>
        <begin position="468"/>
        <end position="489"/>
    </location>
</feature>
<dbReference type="GO" id="GO:0005886">
    <property type="term" value="C:plasma membrane"/>
    <property type="evidence" value="ECO:0007669"/>
    <property type="project" value="UniProtKB-SubCell"/>
</dbReference>
<dbReference type="PANTHER" id="PTHR32024">
    <property type="entry name" value="TRK SYSTEM POTASSIUM UPTAKE PROTEIN TRKG-RELATED"/>
    <property type="match status" value="1"/>
</dbReference>
<feature type="transmembrane region" description="Helical" evidence="12">
    <location>
        <begin position="403"/>
        <end position="428"/>
    </location>
</feature>
<dbReference type="Pfam" id="PF02386">
    <property type="entry name" value="TrkH"/>
    <property type="match status" value="1"/>
</dbReference>
<feature type="transmembrane region" description="Helical" evidence="12">
    <location>
        <begin position="37"/>
        <end position="58"/>
    </location>
</feature>
<accession>A0A0F9LJJ1</accession>
<protein>
    <submittedName>
        <fullName evidence="13">Uncharacterized protein</fullName>
    </submittedName>
</protein>
<feature type="transmembrane region" description="Helical" evidence="12">
    <location>
        <begin position="346"/>
        <end position="373"/>
    </location>
</feature>
<keyword evidence="9 12" id="KW-1133">Transmembrane helix</keyword>
<reference evidence="13" key="1">
    <citation type="journal article" date="2015" name="Nature">
        <title>Complex archaea that bridge the gap between prokaryotes and eukaryotes.</title>
        <authorList>
            <person name="Spang A."/>
            <person name="Saw J.H."/>
            <person name="Jorgensen S.L."/>
            <person name="Zaremba-Niedzwiedzka K."/>
            <person name="Martijn J."/>
            <person name="Lind A.E."/>
            <person name="van Eijk R."/>
            <person name="Schleper C."/>
            <person name="Guy L."/>
            <person name="Ettema T.J."/>
        </authorList>
    </citation>
    <scope>NUCLEOTIDE SEQUENCE</scope>
</reference>
<organism evidence="13">
    <name type="scientific">marine sediment metagenome</name>
    <dbReference type="NCBI Taxonomy" id="412755"/>
    <lineage>
        <taxon>unclassified sequences</taxon>
        <taxon>metagenomes</taxon>
        <taxon>ecological metagenomes</taxon>
    </lineage>
</organism>
<dbReference type="PANTHER" id="PTHR32024:SF2">
    <property type="entry name" value="TRK SYSTEM POTASSIUM UPTAKE PROTEIN TRKG-RELATED"/>
    <property type="match status" value="1"/>
</dbReference>
<comment type="subcellular location">
    <subcellularLocation>
        <location evidence="1">Cell inner membrane</location>
        <topology evidence="1">Multi-pass membrane protein</topology>
    </subcellularLocation>
</comment>
<dbReference type="PIRSF" id="PIRSF006247">
    <property type="entry name" value="TrkH"/>
    <property type="match status" value="1"/>
</dbReference>
<dbReference type="EMBL" id="LAZR01006036">
    <property type="protein sequence ID" value="KKM95224.1"/>
    <property type="molecule type" value="Genomic_DNA"/>
</dbReference>
<evidence type="ECO:0000256" key="9">
    <source>
        <dbReference type="ARBA" id="ARBA00022989"/>
    </source>
</evidence>
<keyword evidence="7 12" id="KW-0812">Transmembrane</keyword>
<keyword evidence="3" id="KW-0813">Transport</keyword>
<feature type="transmembrane region" description="Helical" evidence="12">
    <location>
        <begin position="236"/>
        <end position="255"/>
    </location>
</feature>
<evidence type="ECO:0000256" key="12">
    <source>
        <dbReference type="SAM" id="Phobius"/>
    </source>
</evidence>
<keyword evidence="10" id="KW-0406">Ion transport</keyword>
<name>A0A0F9LJJ1_9ZZZZ</name>
<feature type="transmembrane region" description="Helical" evidence="12">
    <location>
        <begin position="70"/>
        <end position="92"/>
    </location>
</feature>
<comment type="caution">
    <text evidence="13">The sequence shown here is derived from an EMBL/GenBank/DDBJ whole genome shotgun (WGS) entry which is preliminary data.</text>
</comment>
<evidence type="ECO:0000256" key="5">
    <source>
        <dbReference type="ARBA" id="ARBA00022519"/>
    </source>
</evidence>
<keyword evidence="6" id="KW-0633">Potassium transport</keyword>
<keyword evidence="4" id="KW-1003">Cell membrane</keyword>
<comment type="similarity">
    <text evidence="2">Belongs to the TrkH potassium transport family.</text>
</comment>
<keyword evidence="11 12" id="KW-0472">Membrane</keyword>
<dbReference type="InterPro" id="IPR003445">
    <property type="entry name" value="Cat_transpt"/>
</dbReference>
<dbReference type="InterPro" id="IPR004772">
    <property type="entry name" value="TrkH"/>
</dbReference>
<keyword evidence="5" id="KW-0997">Cell inner membrane</keyword>
<dbReference type="GO" id="GO:0015379">
    <property type="term" value="F:potassium:chloride symporter activity"/>
    <property type="evidence" value="ECO:0007669"/>
    <property type="project" value="InterPro"/>
</dbReference>
<evidence type="ECO:0000256" key="1">
    <source>
        <dbReference type="ARBA" id="ARBA00004429"/>
    </source>
</evidence>
<evidence type="ECO:0000256" key="11">
    <source>
        <dbReference type="ARBA" id="ARBA00023136"/>
    </source>
</evidence>
<proteinExistence type="inferred from homology"/>
<evidence type="ECO:0000313" key="13">
    <source>
        <dbReference type="EMBL" id="KKM95224.1"/>
    </source>
</evidence>
<evidence type="ECO:0000256" key="2">
    <source>
        <dbReference type="ARBA" id="ARBA00009137"/>
    </source>
</evidence>